<sequence length="180" mass="20500">MKSPFYHHSFHLSENVTIEKKENLLKFSGPLGSTYLNLHKIDPHGLGGISLNMEKRQLDLLSPSKSFFGLFKKLVENKIRGITRGFLVYLKILGIGYRASLQNDTLLLKLGYSHDIMYKVPSSIKLFLLEPTVICLFGLDKNQVTQIATKIRNLRPPSVYKGKGIRLINEKVFLKQGKKK</sequence>
<accession>A0A650F3G2</accession>
<evidence type="ECO:0000256" key="3">
    <source>
        <dbReference type="ARBA" id="ARBA00023274"/>
    </source>
</evidence>
<dbReference type="AlphaFoldDB" id="A0A650F3G2"/>
<dbReference type="PRINTS" id="PR00059">
    <property type="entry name" value="RIBOSOMALL6"/>
</dbReference>
<dbReference type="InterPro" id="IPR000702">
    <property type="entry name" value="Ribosomal_uL6-like"/>
</dbReference>
<dbReference type="GO" id="GO:0005840">
    <property type="term" value="C:ribosome"/>
    <property type="evidence" value="ECO:0007669"/>
    <property type="project" value="UniProtKB-KW"/>
</dbReference>
<dbReference type="PANTHER" id="PTHR11655">
    <property type="entry name" value="60S/50S RIBOSOMAL PROTEIN L6/L9"/>
    <property type="match status" value="1"/>
</dbReference>
<proteinExistence type="inferred from homology"/>
<dbReference type="GO" id="GO:0019843">
    <property type="term" value="F:rRNA binding"/>
    <property type="evidence" value="ECO:0007669"/>
    <property type="project" value="InterPro"/>
</dbReference>
<keyword evidence="6" id="KW-0496">Mitochondrion</keyword>
<dbReference type="InterPro" id="IPR020040">
    <property type="entry name" value="Ribosomal_uL6_a/b-dom"/>
</dbReference>
<keyword evidence="3 4" id="KW-0687">Ribonucleoprotein</keyword>
<feature type="domain" description="Large ribosomal subunit protein uL6 alpha-beta" evidence="5">
    <location>
        <begin position="94"/>
        <end position="166"/>
    </location>
</feature>
<reference evidence="6" key="1">
    <citation type="submission" date="2019-11" db="EMBL/GenBank/DDBJ databases">
        <title>Complete mitochondrial genome of Micractinium pusillum CCAP 231/1 (Chlorellaceae, Trebouxiophyceae).</title>
        <authorList>
            <person name="Hong J.W."/>
        </authorList>
    </citation>
    <scope>NUCLEOTIDE SEQUENCE</scope>
    <source>
        <strain evidence="6">CCAP 232/1</strain>
    </source>
</reference>
<dbReference type="InterPro" id="IPR036789">
    <property type="entry name" value="Ribosomal_uL6-like_a/b-dom_sf"/>
</dbReference>
<dbReference type="PANTHER" id="PTHR11655:SF14">
    <property type="entry name" value="LARGE RIBOSOMAL SUBUNIT PROTEIN UL6M"/>
    <property type="match status" value="1"/>
</dbReference>
<dbReference type="GO" id="GO:0003735">
    <property type="term" value="F:structural constituent of ribosome"/>
    <property type="evidence" value="ECO:0007669"/>
    <property type="project" value="InterPro"/>
</dbReference>
<dbReference type="SUPFAM" id="SSF56053">
    <property type="entry name" value="Ribosomal protein L6"/>
    <property type="match status" value="2"/>
</dbReference>
<name>A0A650F3G2_9CHLO</name>
<evidence type="ECO:0000313" key="6">
    <source>
        <dbReference type="EMBL" id="QGT76956.1"/>
    </source>
</evidence>
<evidence type="ECO:0000256" key="1">
    <source>
        <dbReference type="ARBA" id="ARBA00009356"/>
    </source>
</evidence>
<dbReference type="Gene3D" id="3.90.930.12">
    <property type="entry name" value="Ribosomal protein L6, alpha-beta domain"/>
    <property type="match status" value="1"/>
</dbReference>
<dbReference type="GO" id="GO:0002181">
    <property type="term" value="P:cytoplasmic translation"/>
    <property type="evidence" value="ECO:0007669"/>
    <property type="project" value="TreeGrafter"/>
</dbReference>
<dbReference type="PROSITE" id="PS00525">
    <property type="entry name" value="RIBOSOMAL_L6_1"/>
    <property type="match status" value="1"/>
</dbReference>
<dbReference type="Pfam" id="PF00347">
    <property type="entry name" value="Ribosomal_L6"/>
    <property type="match status" value="1"/>
</dbReference>
<keyword evidence="2 4" id="KW-0689">Ribosomal protein</keyword>
<comment type="similarity">
    <text evidence="1 4">Belongs to the universal ribosomal protein uL6 family.</text>
</comment>
<dbReference type="GO" id="GO:1990904">
    <property type="term" value="C:ribonucleoprotein complex"/>
    <property type="evidence" value="ECO:0007669"/>
    <property type="project" value="UniProtKB-KW"/>
</dbReference>
<dbReference type="PIRSF" id="PIRSF002162">
    <property type="entry name" value="Ribosomal_L6"/>
    <property type="match status" value="1"/>
</dbReference>
<evidence type="ECO:0000256" key="4">
    <source>
        <dbReference type="RuleBase" id="RU003869"/>
    </source>
</evidence>
<dbReference type="InterPro" id="IPR002358">
    <property type="entry name" value="Ribosomal_uL6_CS"/>
</dbReference>
<geneLocation type="mitochondrion" evidence="6"/>
<protein>
    <submittedName>
        <fullName evidence="6">Ribosomal protein L6</fullName>
    </submittedName>
</protein>
<dbReference type="InterPro" id="IPR019906">
    <property type="entry name" value="Ribosomal_uL6_bac-type"/>
</dbReference>
<organism evidence="6">
    <name type="scientific">Micractinium pusillum</name>
    <dbReference type="NCBI Taxonomy" id="126839"/>
    <lineage>
        <taxon>Eukaryota</taxon>
        <taxon>Viridiplantae</taxon>
        <taxon>Chlorophyta</taxon>
        <taxon>core chlorophytes</taxon>
        <taxon>Trebouxiophyceae</taxon>
        <taxon>Chlorellales</taxon>
        <taxon>Chlorellaceae</taxon>
        <taxon>Chlorella clade</taxon>
        <taxon>Micractinium</taxon>
    </lineage>
</organism>
<dbReference type="EMBL" id="MN649871">
    <property type="protein sequence ID" value="QGT76956.1"/>
    <property type="molecule type" value="Genomic_DNA"/>
</dbReference>
<evidence type="ECO:0000259" key="5">
    <source>
        <dbReference type="Pfam" id="PF00347"/>
    </source>
</evidence>
<gene>
    <name evidence="6" type="primary">rpl6</name>
</gene>
<evidence type="ECO:0000256" key="2">
    <source>
        <dbReference type="ARBA" id="ARBA00022980"/>
    </source>
</evidence>